<evidence type="ECO:0008006" key="3">
    <source>
        <dbReference type="Google" id="ProtNLM"/>
    </source>
</evidence>
<dbReference type="Proteomes" id="UP001549167">
    <property type="component" value="Unassembled WGS sequence"/>
</dbReference>
<accession>A0ABV2KTZ1</accession>
<comment type="caution">
    <text evidence="1">The sequence shown here is derived from an EMBL/GenBank/DDBJ whole genome shotgun (WGS) entry which is preliminary data.</text>
</comment>
<protein>
    <recommendedName>
        <fullName evidence="3">YhdB-like protein</fullName>
    </recommendedName>
</protein>
<keyword evidence="2" id="KW-1185">Reference proteome</keyword>
<evidence type="ECO:0000313" key="2">
    <source>
        <dbReference type="Proteomes" id="UP001549167"/>
    </source>
</evidence>
<reference evidence="1 2" key="1">
    <citation type="submission" date="2024-06" db="EMBL/GenBank/DDBJ databases">
        <title>Genomic Encyclopedia of Type Strains, Phase IV (KMG-IV): sequencing the most valuable type-strain genomes for metagenomic binning, comparative biology and taxonomic classification.</title>
        <authorList>
            <person name="Goeker M."/>
        </authorList>
    </citation>
    <scope>NUCLEOTIDE SEQUENCE [LARGE SCALE GENOMIC DNA]</scope>
    <source>
        <strain evidence="1 2">DSM 23520</strain>
    </source>
</reference>
<dbReference type="EMBL" id="JBEPMX010000004">
    <property type="protein sequence ID" value="MET3683053.1"/>
    <property type="molecule type" value="Genomic_DNA"/>
</dbReference>
<proteinExistence type="predicted"/>
<dbReference type="RefSeq" id="WP_354219649.1">
    <property type="nucleotide sequence ID" value="NZ_JBEPMX010000004.1"/>
</dbReference>
<organism evidence="1 2">
    <name type="scientific">Alkalibacillus flavidus</name>
    <dbReference type="NCBI Taxonomy" id="546021"/>
    <lineage>
        <taxon>Bacteria</taxon>
        <taxon>Bacillati</taxon>
        <taxon>Bacillota</taxon>
        <taxon>Bacilli</taxon>
        <taxon>Bacillales</taxon>
        <taxon>Bacillaceae</taxon>
        <taxon>Alkalibacillus</taxon>
    </lineage>
</organism>
<gene>
    <name evidence="1" type="ORF">ABID56_001143</name>
</gene>
<evidence type="ECO:0000313" key="1">
    <source>
        <dbReference type="EMBL" id="MET3683053.1"/>
    </source>
</evidence>
<sequence length="85" mass="10168">MWQIKSDVTILARADNLEQFEAQYLDFLDDWWNMASGPATLMDLNAEPRAVQVLELLFDRLFQSREIEDDQRELLVNMWLYLNMI</sequence>
<name>A0ABV2KTZ1_9BACI</name>